<dbReference type="GO" id="GO:0003700">
    <property type="term" value="F:DNA-binding transcription factor activity"/>
    <property type="evidence" value="ECO:0007669"/>
    <property type="project" value="InterPro"/>
</dbReference>
<dbReference type="InterPro" id="IPR036388">
    <property type="entry name" value="WH-like_DNA-bd_sf"/>
</dbReference>
<dbReference type="OrthoDB" id="5295456at2"/>
<evidence type="ECO:0000313" key="2">
    <source>
        <dbReference type="EMBL" id="MPY59265.1"/>
    </source>
</evidence>
<protein>
    <submittedName>
        <fullName evidence="2">MarR family transcriptional regulator</fullName>
    </submittedName>
</protein>
<accession>A0A5N8XKZ3</accession>
<dbReference type="Gene3D" id="1.10.10.10">
    <property type="entry name" value="Winged helix-like DNA-binding domain superfamily/Winged helix DNA-binding domain"/>
    <property type="match status" value="1"/>
</dbReference>
<evidence type="ECO:0000313" key="3">
    <source>
        <dbReference type="Proteomes" id="UP000400924"/>
    </source>
</evidence>
<name>A0A5N8XKZ3_9ACTN</name>
<dbReference type="InterPro" id="IPR000835">
    <property type="entry name" value="HTH_MarR-typ"/>
</dbReference>
<dbReference type="SUPFAM" id="SSF46785">
    <property type="entry name" value="Winged helix' DNA-binding domain"/>
    <property type="match status" value="1"/>
</dbReference>
<dbReference type="GO" id="GO:0006950">
    <property type="term" value="P:response to stress"/>
    <property type="evidence" value="ECO:0007669"/>
    <property type="project" value="TreeGrafter"/>
</dbReference>
<reference evidence="2 3" key="1">
    <citation type="submission" date="2019-07" db="EMBL/GenBank/DDBJ databases">
        <title>New species of Amycolatopsis and Streptomyces.</title>
        <authorList>
            <person name="Duangmal K."/>
            <person name="Teo W.F.A."/>
            <person name="Lipun K."/>
        </authorList>
    </citation>
    <scope>NUCLEOTIDE SEQUENCE [LARGE SCALE GENOMIC DNA]</scope>
    <source>
        <strain evidence="2 3">NBRC 106415</strain>
    </source>
</reference>
<feature type="domain" description="HTH marR-type" evidence="1">
    <location>
        <begin position="17"/>
        <end position="156"/>
    </location>
</feature>
<dbReference type="SMART" id="SM00347">
    <property type="entry name" value="HTH_MARR"/>
    <property type="match status" value="1"/>
</dbReference>
<dbReference type="InterPro" id="IPR036390">
    <property type="entry name" value="WH_DNA-bd_sf"/>
</dbReference>
<dbReference type="AlphaFoldDB" id="A0A5N8XKZ3"/>
<dbReference type="PROSITE" id="PS50995">
    <property type="entry name" value="HTH_MARR_2"/>
    <property type="match status" value="1"/>
</dbReference>
<proteinExistence type="predicted"/>
<organism evidence="2 3">
    <name type="scientific">Streptomyces spongiae</name>
    <dbReference type="NCBI Taxonomy" id="565072"/>
    <lineage>
        <taxon>Bacteria</taxon>
        <taxon>Bacillati</taxon>
        <taxon>Actinomycetota</taxon>
        <taxon>Actinomycetes</taxon>
        <taxon>Kitasatosporales</taxon>
        <taxon>Streptomycetaceae</taxon>
        <taxon>Streptomyces</taxon>
    </lineage>
</organism>
<comment type="caution">
    <text evidence="2">The sequence shown here is derived from an EMBL/GenBank/DDBJ whole genome shotgun (WGS) entry which is preliminary data.</text>
</comment>
<evidence type="ECO:0000259" key="1">
    <source>
        <dbReference type="PROSITE" id="PS50995"/>
    </source>
</evidence>
<dbReference type="PANTHER" id="PTHR33164:SF99">
    <property type="entry name" value="MARR FAMILY REGULATORY PROTEIN"/>
    <property type="match status" value="1"/>
</dbReference>
<dbReference type="EMBL" id="VJZC01000128">
    <property type="protein sequence ID" value="MPY59265.1"/>
    <property type="molecule type" value="Genomic_DNA"/>
</dbReference>
<dbReference type="PRINTS" id="PR00598">
    <property type="entry name" value="HTHMARR"/>
</dbReference>
<dbReference type="Pfam" id="PF01047">
    <property type="entry name" value="MarR"/>
    <property type="match status" value="1"/>
</dbReference>
<dbReference type="RefSeq" id="WP_152772766.1">
    <property type="nucleotide sequence ID" value="NZ_VJZC01000128.1"/>
</dbReference>
<dbReference type="PANTHER" id="PTHR33164">
    <property type="entry name" value="TRANSCRIPTIONAL REGULATOR, MARR FAMILY"/>
    <property type="match status" value="1"/>
</dbReference>
<sequence length="163" mass="17921">MDAAHRQDDEAAARAANSRVVRDFGLLIKSATLLERRIDADLRRECGISHTMLEVLIRLCRTPGEKVSQRQLADDLTLTSSGTTRLIDRMEGAGLVRRTPSPGDRRVALVEPTDEGRTAFLRGAAVHARVVEEFLVKPLTADDYARLTSALSEIDKALRDDAG</sequence>
<dbReference type="Proteomes" id="UP000400924">
    <property type="component" value="Unassembled WGS sequence"/>
</dbReference>
<keyword evidence="3" id="KW-1185">Reference proteome</keyword>
<gene>
    <name evidence="2" type="ORF">FNH08_19470</name>
</gene>
<dbReference type="InterPro" id="IPR039422">
    <property type="entry name" value="MarR/SlyA-like"/>
</dbReference>